<dbReference type="CDD" id="cd11335">
    <property type="entry name" value="AmyAc_MTase_N"/>
    <property type="match status" value="1"/>
</dbReference>
<dbReference type="PANTHER" id="PTHR10357:SF179">
    <property type="entry name" value="NEUTRAL AND BASIC AMINO ACID TRANSPORT PROTEIN RBAT"/>
    <property type="match status" value="1"/>
</dbReference>
<reference evidence="2 3" key="1">
    <citation type="journal article" date="2019" name="Nat. Med.">
        <title>A library of human gut bacterial isolates paired with longitudinal multiomics data enables mechanistic microbiome research.</title>
        <authorList>
            <person name="Poyet M."/>
            <person name="Groussin M."/>
            <person name="Gibbons S.M."/>
            <person name="Avila-Pacheco J."/>
            <person name="Jiang X."/>
            <person name="Kearney S.M."/>
            <person name="Perrotta A.R."/>
            <person name="Berdy B."/>
            <person name="Zhao S."/>
            <person name="Lieberman T.D."/>
            <person name="Swanson P.K."/>
            <person name="Smith M."/>
            <person name="Roesemann S."/>
            <person name="Alexander J.E."/>
            <person name="Rich S.A."/>
            <person name="Livny J."/>
            <person name="Vlamakis H."/>
            <person name="Clish C."/>
            <person name="Bullock K."/>
            <person name="Deik A."/>
            <person name="Scott J."/>
            <person name="Pierce K.A."/>
            <person name="Xavier R.J."/>
            <person name="Alm E.J."/>
        </authorList>
    </citation>
    <scope>NUCLEOTIDE SEQUENCE [LARGE SCALE GENOMIC DNA]</scope>
    <source>
        <strain evidence="2 3">BIOML-A198</strain>
    </source>
</reference>
<dbReference type="PANTHER" id="PTHR10357">
    <property type="entry name" value="ALPHA-AMYLASE FAMILY MEMBER"/>
    <property type="match status" value="1"/>
</dbReference>
<dbReference type="Proteomes" id="UP000487649">
    <property type="component" value="Unassembled WGS sequence"/>
</dbReference>
<proteinExistence type="predicted"/>
<feature type="domain" description="Glycosyl hydrolase family 13 catalytic" evidence="1">
    <location>
        <begin position="139"/>
        <end position="571"/>
    </location>
</feature>
<name>A0A9X4XFH5_9FIRM</name>
<evidence type="ECO:0000313" key="3">
    <source>
        <dbReference type="Proteomes" id="UP000487649"/>
    </source>
</evidence>
<dbReference type="Gene3D" id="3.20.20.80">
    <property type="entry name" value="Glycosidases"/>
    <property type="match status" value="1"/>
</dbReference>
<dbReference type="GO" id="GO:0009313">
    <property type="term" value="P:oligosaccharide catabolic process"/>
    <property type="evidence" value="ECO:0007669"/>
    <property type="project" value="TreeGrafter"/>
</dbReference>
<dbReference type="SMART" id="SM00642">
    <property type="entry name" value="Aamy"/>
    <property type="match status" value="1"/>
</dbReference>
<dbReference type="InterPro" id="IPR017853">
    <property type="entry name" value="GH"/>
</dbReference>
<dbReference type="GO" id="GO:0004556">
    <property type="term" value="F:alpha-amylase activity"/>
    <property type="evidence" value="ECO:0007669"/>
    <property type="project" value="TreeGrafter"/>
</dbReference>
<dbReference type="GeneID" id="60057536"/>
<dbReference type="RefSeq" id="WP_006783421.1">
    <property type="nucleotide sequence ID" value="NZ_CAUWFM010000026.1"/>
</dbReference>
<protein>
    <submittedName>
        <fullName evidence="2">Alpha-amylase</fullName>
    </submittedName>
</protein>
<evidence type="ECO:0000313" key="2">
    <source>
        <dbReference type="EMBL" id="MTK22329.1"/>
    </source>
</evidence>
<dbReference type="InterPro" id="IPR006047">
    <property type="entry name" value="GH13_cat_dom"/>
</dbReference>
<dbReference type="SUPFAM" id="SSF51445">
    <property type="entry name" value="(Trans)glycosidases"/>
    <property type="match status" value="1"/>
</dbReference>
<evidence type="ECO:0000259" key="1">
    <source>
        <dbReference type="SMART" id="SM00642"/>
    </source>
</evidence>
<organism evidence="2 3">
    <name type="scientific">Turicibacter sanguinis</name>
    <dbReference type="NCBI Taxonomy" id="154288"/>
    <lineage>
        <taxon>Bacteria</taxon>
        <taxon>Bacillati</taxon>
        <taxon>Bacillota</taxon>
        <taxon>Erysipelotrichia</taxon>
        <taxon>Erysipelotrichales</taxon>
        <taxon>Turicibacteraceae</taxon>
        <taxon>Turicibacter</taxon>
    </lineage>
</organism>
<sequence>MAQPAKEGSKLKQLLDILKNQINNVSVYNYVVPDLWNAWNYDGDEVVRTSWGEIMVNPYNFYSRVIESYILPKAEEGVNYNQSLSQLHHSFVDKPGYLGGDWIKKATVYSMMVRTSTSWDHDRSGDLESQNIYGLKETGTFVKSLALLPLLKKMGVNTVYMLPISKFSLKDKKGELGSPYGVCNFFELDPSLKDPMTGSNMTVEEEFQAFVEACHILDMKVMIDIIPRTNSVESDLIVEHPDWFYWVYTDTFHEYYPPYVPGLGDTLTPKPEFLPYVYQSEQVWNHIRKFSYAPNIIDSEKWDRLVEEYKQTEGASILDLVKRDFGLTVAPAFSDHINDVQPPWTDVTFFRMYMDHPVESQKYLGGANPAPYILFDTIKSNLYKGNVINEGLWATLSNVIPFYQQQYGIDGARIDMGHALPSELVDRIISNARANDKDFCFIAEELQDENAWTSRNIGYNMIIGYGFYQEPRVREHRTHNFMYESRHLPCPVFAGGETHDTPRLAAREGGRTLSKMLTIMNMFMPNGVPFINSGQEVYETQPMNTGLDCRDNEQYMLPAGDRYFGKLALFDKFALHYLNHMRWDIPDTLDAISKIRNEHLETFTNVENFIGLGFDRLSDPAIGFGYIEDGKRGHFNNNLFIIVASTNMYSPIDVTVHIEDLRYQSGNNWLTGRLLYSTHEWGREVHEFDLNGNLRVHLQPGEVKIIKL</sequence>
<dbReference type="EMBL" id="WMQE01000035">
    <property type="protein sequence ID" value="MTK22329.1"/>
    <property type="molecule type" value="Genomic_DNA"/>
</dbReference>
<dbReference type="AlphaFoldDB" id="A0A9X4XFH5"/>
<accession>A0A9X4XFH5</accession>
<gene>
    <name evidence="2" type="ORF">GMA92_13000</name>
</gene>
<comment type="caution">
    <text evidence="2">The sequence shown here is derived from an EMBL/GenBank/DDBJ whole genome shotgun (WGS) entry which is preliminary data.</text>
</comment>